<evidence type="ECO:0000313" key="1">
    <source>
        <dbReference type="EMBL" id="ENV74397.1"/>
    </source>
</evidence>
<reference evidence="1 2" key="1">
    <citation type="submission" date="2013-02" db="EMBL/GenBank/DDBJ databases">
        <title>The Genome Sequence of Acinetobacter johnsonii ANC 3681.</title>
        <authorList>
            <consortium name="The Broad Institute Genome Sequencing Platform"/>
            <consortium name="The Broad Institute Genome Sequencing Center for Infectious Disease"/>
            <person name="Cerqueira G."/>
            <person name="Feldgarden M."/>
            <person name="Courvalin P."/>
            <person name="Perichon B."/>
            <person name="Grillot-Courvalin C."/>
            <person name="Clermont D."/>
            <person name="Rocha E."/>
            <person name="Yoon E.-J."/>
            <person name="Nemec A."/>
            <person name="Walker B."/>
            <person name="Young S.K."/>
            <person name="Zeng Q."/>
            <person name="Gargeya S."/>
            <person name="Fitzgerald M."/>
            <person name="Haas B."/>
            <person name="Abouelleil A."/>
            <person name="Alvarado L."/>
            <person name="Arachchi H.M."/>
            <person name="Berlin A.M."/>
            <person name="Chapman S.B."/>
            <person name="Dewar J."/>
            <person name="Goldberg J."/>
            <person name="Griggs A."/>
            <person name="Gujja S."/>
            <person name="Hansen M."/>
            <person name="Howarth C."/>
            <person name="Imamovic A."/>
            <person name="Larimer J."/>
            <person name="McCowan C."/>
            <person name="Murphy C."/>
            <person name="Neiman D."/>
            <person name="Pearson M."/>
            <person name="Priest M."/>
            <person name="Roberts A."/>
            <person name="Saif S."/>
            <person name="Shea T."/>
            <person name="Sisk P."/>
            <person name="Sykes S."/>
            <person name="Wortman J."/>
            <person name="Nusbaum C."/>
            <person name="Birren B."/>
        </authorList>
    </citation>
    <scope>NUCLEOTIDE SEQUENCE [LARGE SCALE GENOMIC DNA]</scope>
    <source>
        <strain evidence="1 2">ANC 3681</strain>
    </source>
</reference>
<proteinExistence type="predicted"/>
<dbReference type="PATRIC" id="fig|1217662.4.peg.428"/>
<protein>
    <submittedName>
        <fullName evidence="1">Uncharacterized protein</fullName>
    </submittedName>
</protein>
<comment type="caution">
    <text evidence="1">The sequence shown here is derived from an EMBL/GenBank/DDBJ whole genome shotgun (WGS) entry which is preliminary data.</text>
</comment>
<gene>
    <name evidence="1" type="ORF">F946_00436</name>
</gene>
<accession>N9BL72</accession>
<dbReference type="HOGENOM" id="CLU_3338957_0_0_6"/>
<dbReference type="Proteomes" id="UP000018444">
    <property type="component" value="Unassembled WGS sequence"/>
</dbReference>
<dbReference type="AlphaFoldDB" id="N9BL72"/>
<name>N9BL72_ACIJO</name>
<dbReference type="EMBL" id="APPZ01000002">
    <property type="protein sequence ID" value="ENV74397.1"/>
    <property type="molecule type" value="Genomic_DNA"/>
</dbReference>
<organism evidence="1 2">
    <name type="scientific">Acinetobacter johnsonii ANC 3681</name>
    <dbReference type="NCBI Taxonomy" id="1217662"/>
    <lineage>
        <taxon>Bacteria</taxon>
        <taxon>Pseudomonadati</taxon>
        <taxon>Pseudomonadota</taxon>
        <taxon>Gammaproteobacteria</taxon>
        <taxon>Moraxellales</taxon>
        <taxon>Moraxellaceae</taxon>
        <taxon>Acinetobacter</taxon>
    </lineage>
</organism>
<sequence length="37" mass="4311">MVLPTFAETKVGRTEGYQLQFEKPILRLHCAEPMTFK</sequence>
<evidence type="ECO:0000313" key="2">
    <source>
        <dbReference type="Proteomes" id="UP000018444"/>
    </source>
</evidence>